<dbReference type="AlphaFoldDB" id="X1J2V5"/>
<name>X1J2V5_9ZZZZ</name>
<gene>
    <name evidence="1" type="ORF">S03H2_58402</name>
</gene>
<proteinExistence type="predicted"/>
<reference evidence="1" key="1">
    <citation type="journal article" date="2014" name="Front. Microbiol.">
        <title>High frequency of phylogenetically diverse reductive dehalogenase-homologous genes in deep subseafloor sedimentary metagenomes.</title>
        <authorList>
            <person name="Kawai M."/>
            <person name="Futagami T."/>
            <person name="Toyoda A."/>
            <person name="Takaki Y."/>
            <person name="Nishi S."/>
            <person name="Hori S."/>
            <person name="Arai W."/>
            <person name="Tsubouchi T."/>
            <person name="Morono Y."/>
            <person name="Uchiyama I."/>
            <person name="Ito T."/>
            <person name="Fujiyama A."/>
            <person name="Inagaki F."/>
            <person name="Takami H."/>
        </authorList>
    </citation>
    <scope>NUCLEOTIDE SEQUENCE</scope>
    <source>
        <strain evidence="1">Expedition CK06-06</strain>
    </source>
</reference>
<sequence length="51" mass="5694">MGKVTKVEIVTVPSSAELSVRIKRKGKSKFEKPIILKGKGMKKNEHNNSKN</sequence>
<accession>X1J2V5</accession>
<organism evidence="1">
    <name type="scientific">marine sediment metagenome</name>
    <dbReference type="NCBI Taxonomy" id="412755"/>
    <lineage>
        <taxon>unclassified sequences</taxon>
        <taxon>metagenomes</taxon>
        <taxon>ecological metagenomes</taxon>
    </lineage>
</organism>
<comment type="caution">
    <text evidence="1">The sequence shown here is derived from an EMBL/GenBank/DDBJ whole genome shotgun (WGS) entry which is preliminary data.</text>
</comment>
<protein>
    <submittedName>
        <fullName evidence="1">Uncharacterized protein</fullName>
    </submittedName>
</protein>
<evidence type="ECO:0000313" key="1">
    <source>
        <dbReference type="EMBL" id="GAH88317.1"/>
    </source>
</evidence>
<dbReference type="EMBL" id="BARU01037483">
    <property type="protein sequence ID" value="GAH88317.1"/>
    <property type="molecule type" value="Genomic_DNA"/>
</dbReference>